<dbReference type="InterPro" id="IPR050777">
    <property type="entry name" value="SET2_Histone-Lys_MeTrsfase"/>
</dbReference>
<evidence type="ECO:0000256" key="1">
    <source>
        <dbReference type="ARBA" id="ARBA00004123"/>
    </source>
</evidence>
<feature type="region of interest" description="Disordered" evidence="8">
    <location>
        <begin position="598"/>
        <end position="637"/>
    </location>
</feature>
<dbReference type="OrthoDB" id="422362at2759"/>
<dbReference type="SMART" id="SM00317">
    <property type="entry name" value="SET"/>
    <property type="match status" value="1"/>
</dbReference>
<evidence type="ECO:0000256" key="3">
    <source>
        <dbReference type="ARBA" id="ARBA00022454"/>
    </source>
</evidence>
<feature type="compositionally biased region" description="Basic and acidic residues" evidence="8">
    <location>
        <begin position="1362"/>
        <end position="1372"/>
    </location>
</feature>
<dbReference type="SMART" id="SM00220">
    <property type="entry name" value="S_TKc"/>
    <property type="match status" value="1"/>
</dbReference>
<feature type="compositionally biased region" description="Pro residues" evidence="8">
    <location>
        <begin position="152"/>
        <end position="169"/>
    </location>
</feature>
<dbReference type="GO" id="GO:0004672">
    <property type="term" value="F:protein kinase activity"/>
    <property type="evidence" value="ECO:0007669"/>
    <property type="project" value="InterPro"/>
</dbReference>
<keyword evidence="3" id="KW-0158">Chromosome</keyword>
<evidence type="ECO:0000256" key="2">
    <source>
        <dbReference type="ARBA" id="ARBA00004286"/>
    </source>
</evidence>
<evidence type="ECO:0000313" key="13">
    <source>
        <dbReference type="EMBL" id="CBN74517.1"/>
    </source>
</evidence>
<feature type="compositionally biased region" description="Gly residues" evidence="8">
    <location>
        <begin position="844"/>
        <end position="853"/>
    </location>
</feature>
<dbReference type="Pfam" id="PF00856">
    <property type="entry name" value="SET"/>
    <property type="match status" value="1"/>
</dbReference>
<feature type="compositionally biased region" description="Basic and acidic residues" evidence="8">
    <location>
        <begin position="1495"/>
        <end position="1505"/>
    </location>
</feature>
<dbReference type="EMBL" id="FN649741">
    <property type="protein sequence ID" value="CBN74517.1"/>
    <property type="molecule type" value="Genomic_DNA"/>
</dbReference>
<evidence type="ECO:0000256" key="5">
    <source>
        <dbReference type="ARBA" id="ARBA00022679"/>
    </source>
</evidence>
<name>D8LK48_ECTSI</name>
<sequence>MEYGDALANDDDDDDVLMDSEDDQESDGSSNALKRLKKSTTAGDNSDNGMDIDRSRHKSSRRELEEDVGSNRSSGRRSGEVGHHKNAEHGGGDANTNSGGGYSRRHAASPSSSASANYNNNGRRKGRDSRGSSSSRSRSPSRSRSRSNSPSDRPPPPPPRPPPPPPPPSSSSLFDRLKADWGRESWQDFELLQNNVPGPGTKGHGGPGAVGGKSDMGGELEEHECNCTPVGGDPNAPTCYDDQCHNYVTMQECRKDQCHRGCRNQRIQKRENAQVEVFKADGKGMGLKVVEPVSKGQFIAEYVGEIITRKELNKRMISSAGTRKLYMMQLGDDTYLDAKRKGGIARFVNHSCEPTCRLEQWTAMGQPRCAVFSLRAMKAGEELSFDYQWEAHHLRENTKCLCGSPQCRGTIEVINPNADPNVESGGGPFARGRAPASAMGVWRTPKNDEYATPEALVGRKVRVYFDGDCTYFEAQVKRYKPDTKTHMLLYAGEGERELDELEEDLIGVQGKIQGIDKWQIWEQTDRVLKIKKKEQAGDISLGPEGSSSGSRRTNGNVNGQHPYGGPQQGGDGRHFASRFGPPLPQMQQMQPGMGMGMGMGHGTGSFSGMMGMGGPPMPPRAPPPPPPPPPPPQPVGPRVAEEFMVPLKDTPLVYGGSELVERIKTRTAVYLLELVDEEDARAKQCPAGQRLLRVAGGRDQVSAAVDILRAEVVSMRSFEDWLAGKRHREAQEEAETRDLEDAAKAQVDRPRLRSCIGSDWHCFSKEVVAQIAANKVVADLRRNALHVVRQVSESGSGTAVNSAPLICHAGILLHRYLAVLCVSTPAEAASTATKSTAPSSDTGGANGTYGSGGSSKRRQSGGSSKGSKDGKDMTHAANGSGGTAATNGFSTATTGTAASASGGRARLETNFYVLATACLLLANKSLRARVGVARPRRREELLRAAYGVQFRGRAVEKGTAEVVKWEGKLAAAELEVMVALGFDLHLADPFEALDQQRRQQLITAECHEKTRSLVLESVTQGCSAWLRFEPDVVALSTLLLAIWSTSNQHDLLNKAQQFSVNAGGTWPAVLACTQSLARSLPSLGDKVDAGPDGVAATLRQVPTVDPSQYPEFESPLMAAKERLSQRRRAEDAVADKQVWTTDLLMMRKAQDRAGLHGGLGGLQGMKGLAGFGATLASNKFVRAAIREDTLKAAGLSCLLPALDAWKGSTVKGPLPGVDEGRTMEIYLQRWPADKKEMDMASGFSSSGVAELALFQEMHSYSTNTSGHSTLLVPFAVVKGTGLKPPAKIGAPGSSKSSSDRNAAGKLAKGAGAAAEGVPLAADEITTAVIGMDPLGIAGVPMSLGLQQGADADPAASGGGEGDGEKASPSKIPDELLKPSYLLLEPVRYTLAEILRLCRRPMVLPGPLVRSMLQDLLGAVALCHDRNVVIKSLDAEKVYLSVSGCLKLGCLAQAMMVAPKDAATAPNDGMNGIDEDVEGEVDMEVEETPAGRKAAHREGKLRMKQEKLQRENACKKAVAAVTKDGEPAKTVLWGMAPEVIVDQKHPHGPATDIWAVGCLAAQLALGKPIFGGRTRKQQLEYVFKCCGSPGQGRWPEGNKAPLYRHLRPVDKEGKSLHFKPRLDKVLAAEGNKGVPLDPALADLLQGLLKLDSRHRLSARDALASPYFAPRHGQHDERLDAWVTLRGDLDKVQMGVATPDQLRGTFAAANAPTGPPPPPPPPRGLADAPPPPLSPRGGPSGHPSQHGRPQRDRKEEERAGRRSHADKARESRRARGRGVATPSPPREGLHISVQLPLKPDPPGGYGAVSVERTGRAGRADRGRLEDHVKTRSPSPRGGRRRSPANGRREREREWERERERERERRGRKRDRERERGVTRSREREWQGGERSGRDPRRGSR</sequence>
<dbReference type="InterPro" id="IPR003616">
    <property type="entry name" value="Post-SET_dom"/>
</dbReference>
<dbReference type="SMART" id="SM00570">
    <property type="entry name" value="AWS"/>
    <property type="match status" value="1"/>
</dbReference>
<dbReference type="STRING" id="2880.D8LK48"/>
<dbReference type="GO" id="GO:0005694">
    <property type="term" value="C:chromosome"/>
    <property type="evidence" value="ECO:0007669"/>
    <property type="project" value="UniProtKB-SubCell"/>
</dbReference>
<feature type="compositionally biased region" description="Gly residues" evidence="8">
    <location>
        <begin position="200"/>
        <end position="215"/>
    </location>
</feature>
<keyword evidence="4" id="KW-0489">Methyltransferase</keyword>
<dbReference type="GO" id="GO:0005524">
    <property type="term" value="F:ATP binding"/>
    <property type="evidence" value="ECO:0007669"/>
    <property type="project" value="InterPro"/>
</dbReference>
<dbReference type="InParanoid" id="D8LK48"/>
<dbReference type="PROSITE" id="PS51215">
    <property type="entry name" value="AWS"/>
    <property type="match status" value="1"/>
</dbReference>
<feature type="domain" description="AWS" evidence="12">
    <location>
        <begin position="220"/>
        <end position="271"/>
    </location>
</feature>
<keyword evidence="13" id="KW-0418">Kinase</keyword>
<dbReference type="SUPFAM" id="SSF82199">
    <property type="entry name" value="SET domain"/>
    <property type="match status" value="1"/>
</dbReference>
<feature type="compositionally biased region" description="Low complexity" evidence="8">
    <location>
        <begin position="545"/>
        <end position="565"/>
    </location>
</feature>
<dbReference type="PROSITE" id="PS50011">
    <property type="entry name" value="PROTEIN_KINASE_DOM"/>
    <property type="match status" value="1"/>
</dbReference>
<evidence type="ECO:0000313" key="14">
    <source>
        <dbReference type="Proteomes" id="UP000002630"/>
    </source>
</evidence>
<evidence type="ECO:0000256" key="8">
    <source>
        <dbReference type="SAM" id="MobiDB-lite"/>
    </source>
</evidence>
<reference evidence="13 14" key="1">
    <citation type="journal article" date="2010" name="Nature">
        <title>The Ectocarpus genome and the independent evolution of multicellularity in brown algae.</title>
        <authorList>
            <person name="Cock J.M."/>
            <person name="Sterck L."/>
            <person name="Rouze P."/>
            <person name="Scornet D."/>
            <person name="Allen A.E."/>
            <person name="Amoutzias G."/>
            <person name="Anthouard V."/>
            <person name="Artiguenave F."/>
            <person name="Aury J.M."/>
            <person name="Badger J.H."/>
            <person name="Beszteri B."/>
            <person name="Billiau K."/>
            <person name="Bonnet E."/>
            <person name="Bothwell J.H."/>
            <person name="Bowler C."/>
            <person name="Boyen C."/>
            <person name="Brownlee C."/>
            <person name="Carrano C.J."/>
            <person name="Charrier B."/>
            <person name="Cho G.Y."/>
            <person name="Coelho S.M."/>
            <person name="Collen J."/>
            <person name="Corre E."/>
            <person name="Da Silva C."/>
            <person name="Delage L."/>
            <person name="Delaroque N."/>
            <person name="Dittami S.M."/>
            <person name="Doulbeau S."/>
            <person name="Elias M."/>
            <person name="Farnham G."/>
            <person name="Gachon C.M."/>
            <person name="Gschloessl B."/>
            <person name="Heesch S."/>
            <person name="Jabbari K."/>
            <person name="Jubin C."/>
            <person name="Kawai H."/>
            <person name="Kimura K."/>
            <person name="Kloareg B."/>
            <person name="Kupper F.C."/>
            <person name="Lang D."/>
            <person name="Le Bail A."/>
            <person name="Leblanc C."/>
            <person name="Lerouge P."/>
            <person name="Lohr M."/>
            <person name="Lopez P.J."/>
            <person name="Martens C."/>
            <person name="Maumus F."/>
            <person name="Michel G."/>
            <person name="Miranda-Saavedra D."/>
            <person name="Morales J."/>
            <person name="Moreau H."/>
            <person name="Motomura T."/>
            <person name="Nagasato C."/>
            <person name="Napoli C.A."/>
            <person name="Nelson D.R."/>
            <person name="Nyvall-Collen P."/>
            <person name="Peters A.F."/>
            <person name="Pommier C."/>
            <person name="Potin P."/>
            <person name="Poulain J."/>
            <person name="Quesneville H."/>
            <person name="Read B."/>
            <person name="Rensing S.A."/>
            <person name="Ritter A."/>
            <person name="Rousvoal S."/>
            <person name="Samanta M."/>
            <person name="Samson G."/>
            <person name="Schroeder D.C."/>
            <person name="Segurens B."/>
            <person name="Strittmatter M."/>
            <person name="Tonon T."/>
            <person name="Tregear J.W."/>
            <person name="Valentin K."/>
            <person name="von Dassow P."/>
            <person name="Yamagishi T."/>
            <person name="Van de Peer Y."/>
            <person name="Wincker P."/>
        </authorList>
    </citation>
    <scope>NUCLEOTIDE SEQUENCE [LARGE SCALE GENOMIC DNA]</scope>
    <source>
        <strain evidence="14">Ec32 / CCAP1310/4</strain>
    </source>
</reference>
<feature type="compositionally biased region" description="Gly residues" evidence="8">
    <location>
        <begin position="598"/>
        <end position="614"/>
    </location>
</feature>
<feature type="region of interest" description="Disordered" evidence="8">
    <location>
        <begin position="192"/>
        <end position="215"/>
    </location>
</feature>
<dbReference type="GO" id="GO:0042054">
    <property type="term" value="F:histone methyltransferase activity"/>
    <property type="evidence" value="ECO:0007669"/>
    <property type="project" value="InterPro"/>
</dbReference>
<feature type="domain" description="Post-SET" evidence="11">
    <location>
        <begin position="396"/>
        <end position="412"/>
    </location>
</feature>
<dbReference type="EMBL" id="FN648464">
    <property type="protein sequence ID" value="CBN74517.1"/>
    <property type="molecule type" value="Genomic_DNA"/>
</dbReference>
<dbReference type="eggNOG" id="KOG1083">
    <property type="taxonomic scope" value="Eukaryota"/>
</dbReference>
<feature type="compositionally biased region" description="Pro residues" evidence="8">
    <location>
        <begin position="615"/>
        <end position="635"/>
    </location>
</feature>
<feature type="region of interest" description="Disordered" evidence="8">
    <location>
        <begin position="1348"/>
        <end position="1372"/>
    </location>
</feature>
<dbReference type="Gene3D" id="2.170.270.10">
    <property type="entry name" value="SET domain"/>
    <property type="match status" value="1"/>
</dbReference>
<feature type="region of interest" description="Disordered" evidence="8">
    <location>
        <begin position="1704"/>
        <end position="1898"/>
    </location>
</feature>
<dbReference type="InterPro" id="IPR046341">
    <property type="entry name" value="SET_dom_sf"/>
</dbReference>
<dbReference type="SUPFAM" id="SSF56112">
    <property type="entry name" value="Protein kinase-like (PK-like)"/>
    <property type="match status" value="1"/>
</dbReference>
<feature type="compositionally biased region" description="Pro residues" evidence="8">
    <location>
        <begin position="1711"/>
        <end position="1732"/>
    </location>
</feature>
<feature type="compositionally biased region" description="Basic and acidic residues" evidence="8">
    <location>
        <begin position="1810"/>
        <end position="1827"/>
    </location>
</feature>
<dbReference type="PROSITE" id="PS50868">
    <property type="entry name" value="POST_SET"/>
    <property type="match status" value="1"/>
</dbReference>
<dbReference type="Gene3D" id="1.10.510.10">
    <property type="entry name" value="Transferase(Phosphotransferase) domain 1"/>
    <property type="match status" value="1"/>
</dbReference>
<feature type="compositionally biased region" description="Low complexity" evidence="8">
    <location>
        <begin position="831"/>
        <end position="843"/>
    </location>
</feature>
<dbReference type="Proteomes" id="UP000002630">
    <property type="component" value="Linkage Group LG16"/>
</dbReference>
<organism evidence="13 14">
    <name type="scientific">Ectocarpus siliculosus</name>
    <name type="common">Brown alga</name>
    <name type="synonym">Conferva siliculosa</name>
    <dbReference type="NCBI Taxonomy" id="2880"/>
    <lineage>
        <taxon>Eukaryota</taxon>
        <taxon>Sar</taxon>
        <taxon>Stramenopiles</taxon>
        <taxon>Ochrophyta</taxon>
        <taxon>PX clade</taxon>
        <taxon>Phaeophyceae</taxon>
        <taxon>Ectocarpales</taxon>
        <taxon>Ectocarpaceae</taxon>
        <taxon>Ectocarpus</taxon>
    </lineage>
</organism>
<protein>
    <submittedName>
        <fullName evidence="13">Possible Cdc2-related protein kinase</fullName>
    </submittedName>
</protein>
<dbReference type="GO" id="GO:0032259">
    <property type="term" value="P:methylation"/>
    <property type="evidence" value="ECO:0007669"/>
    <property type="project" value="UniProtKB-KW"/>
</dbReference>
<proteinExistence type="predicted"/>
<evidence type="ECO:0000256" key="4">
    <source>
        <dbReference type="ARBA" id="ARBA00022603"/>
    </source>
</evidence>
<feature type="region of interest" description="Disordered" evidence="8">
    <location>
        <begin position="831"/>
        <end position="890"/>
    </location>
</feature>
<evidence type="ECO:0000259" key="11">
    <source>
        <dbReference type="PROSITE" id="PS50868"/>
    </source>
</evidence>
<feature type="region of interest" description="Disordered" evidence="8">
    <location>
        <begin position="1"/>
        <end position="174"/>
    </location>
</feature>
<feature type="region of interest" description="Disordered" evidence="8">
    <location>
        <begin position="1486"/>
        <end position="1505"/>
    </location>
</feature>
<feature type="compositionally biased region" description="Polar residues" evidence="8">
    <location>
        <begin position="39"/>
        <end position="48"/>
    </location>
</feature>
<feature type="domain" description="Protein kinase" evidence="9">
    <location>
        <begin position="1254"/>
        <end position="1666"/>
    </location>
</feature>
<evidence type="ECO:0000259" key="10">
    <source>
        <dbReference type="PROSITE" id="PS50280"/>
    </source>
</evidence>
<gene>
    <name evidence="13" type="primary">CDK</name>
    <name evidence="13" type="ORF">Esi_0028_0153</name>
</gene>
<keyword evidence="14" id="KW-1185">Reference proteome</keyword>
<comment type="subcellular location">
    <subcellularLocation>
        <location evidence="2">Chromosome</location>
    </subcellularLocation>
    <subcellularLocation>
        <location evidence="1">Nucleus</location>
    </subcellularLocation>
</comment>
<evidence type="ECO:0000256" key="7">
    <source>
        <dbReference type="ARBA" id="ARBA00023242"/>
    </source>
</evidence>
<dbReference type="InterPro" id="IPR011009">
    <property type="entry name" value="Kinase-like_dom_sf"/>
</dbReference>
<keyword evidence="7" id="KW-0539">Nucleus</keyword>
<evidence type="ECO:0000259" key="12">
    <source>
        <dbReference type="PROSITE" id="PS51215"/>
    </source>
</evidence>
<dbReference type="eggNOG" id="KOG0594">
    <property type="taxonomic scope" value="Eukaryota"/>
</dbReference>
<evidence type="ECO:0000259" key="9">
    <source>
        <dbReference type="PROSITE" id="PS50011"/>
    </source>
</evidence>
<feature type="compositionally biased region" description="Low complexity" evidence="8">
    <location>
        <begin position="108"/>
        <end position="121"/>
    </location>
</feature>
<evidence type="ECO:0000256" key="6">
    <source>
        <dbReference type="ARBA" id="ARBA00022691"/>
    </source>
</evidence>
<dbReference type="InterPro" id="IPR006560">
    <property type="entry name" value="AWS_dom"/>
</dbReference>
<dbReference type="InterPro" id="IPR001214">
    <property type="entry name" value="SET_dom"/>
</dbReference>
<dbReference type="PROSITE" id="PS50280">
    <property type="entry name" value="SET"/>
    <property type="match status" value="1"/>
</dbReference>
<keyword evidence="6" id="KW-0949">S-adenosyl-L-methionine</keyword>
<dbReference type="InterPro" id="IPR000719">
    <property type="entry name" value="Prot_kinase_dom"/>
</dbReference>
<feature type="region of interest" description="Disordered" evidence="8">
    <location>
        <begin position="538"/>
        <end position="581"/>
    </location>
</feature>
<feature type="domain" description="SET" evidence="10">
    <location>
        <begin position="273"/>
        <end position="388"/>
    </location>
</feature>
<accession>D8LK48</accession>
<keyword evidence="5" id="KW-0808">Transferase</keyword>
<dbReference type="Pfam" id="PF00069">
    <property type="entry name" value="Pkinase"/>
    <property type="match status" value="1"/>
</dbReference>
<feature type="compositionally biased region" description="Acidic residues" evidence="8">
    <location>
        <begin position="8"/>
        <end position="26"/>
    </location>
</feature>
<feature type="compositionally biased region" description="Basic and acidic residues" evidence="8">
    <location>
        <begin position="1844"/>
        <end position="1898"/>
    </location>
</feature>
<feature type="compositionally biased region" description="Basic and acidic residues" evidence="8">
    <location>
        <begin position="1747"/>
        <end position="1771"/>
    </location>
</feature>
<feature type="compositionally biased region" description="Low complexity" evidence="8">
    <location>
        <begin position="1733"/>
        <end position="1745"/>
    </location>
</feature>
<feature type="compositionally biased region" description="Basic and acidic residues" evidence="8">
    <location>
        <begin position="77"/>
        <end position="91"/>
    </location>
</feature>
<dbReference type="PANTHER" id="PTHR22884">
    <property type="entry name" value="SET DOMAIN PROTEINS"/>
    <property type="match status" value="1"/>
</dbReference>
<dbReference type="GO" id="GO:0005634">
    <property type="term" value="C:nucleus"/>
    <property type="evidence" value="ECO:0007669"/>
    <property type="project" value="UniProtKB-SubCell"/>
</dbReference>